<keyword evidence="11" id="KW-0131">Cell cycle</keyword>
<protein>
    <recommendedName>
        <fullName evidence="13">Protein FAM33A</fullName>
    </recommendedName>
</protein>
<accession>A0A6J2IKI8</accession>
<dbReference type="GO" id="GO:0000940">
    <property type="term" value="C:outer kinetochore"/>
    <property type="evidence" value="ECO:0007669"/>
    <property type="project" value="InterPro"/>
</dbReference>
<keyword evidence="15" id="KW-1185">Reference proteome</keyword>
<organism evidence="15 16">
    <name type="scientific">Pipra filicauda</name>
    <name type="common">Wire-tailed manakin</name>
    <dbReference type="NCBI Taxonomy" id="649802"/>
    <lineage>
        <taxon>Eukaryota</taxon>
        <taxon>Metazoa</taxon>
        <taxon>Chordata</taxon>
        <taxon>Craniata</taxon>
        <taxon>Vertebrata</taxon>
        <taxon>Euteleostomi</taxon>
        <taxon>Archelosauria</taxon>
        <taxon>Archosauria</taxon>
        <taxon>Dinosauria</taxon>
        <taxon>Saurischia</taxon>
        <taxon>Theropoda</taxon>
        <taxon>Coelurosauria</taxon>
        <taxon>Aves</taxon>
        <taxon>Neognathae</taxon>
        <taxon>Neoaves</taxon>
        <taxon>Telluraves</taxon>
        <taxon>Australaves</taxon>
        <taxon>Passeriformes</taxon>
        <taxon>Pipridae</taxon>
        <taxon>Pipra</taxon>
    </lineage>
</organism>
<dbReference type="PANTHER" id="PTHR32017">
    <property type="entry name" value="SPINDLE AND KINETOCHORE-ASSOCIATED PROTEIN 2"/>
    <property type="match status" value="1"/>
</dbReference>
<keyword evidence="12" id="KW-0137">Centromere</keyword>
<dbReference type="RefSeq" id="XP_027600600.2">
    <property type="nucleotide sequence ID" value="XM_027744799.2"/>
</dbReference>
<evidence type="ECO:0000256" key="10">
    <source>
        <dbReference type="ARBA" id="ARBA00023212"/>
    </source>
</evidence>
<keyword evidence="7" id="KW-0493">Microtubule</keyword>
<evidence type="ECO:0000313" key="16">
    <source>
        <dbReference type="RefSeq" id="XP_027600600.2"/>
    </source>
</evidence>
<keyword evidence="8" id="KW-0498">Mitosis</keyword>
<evidence type="ECO:0000256" key="5">
    <source>
        <dbReference type="ARBA" id="ARBA00022490"/>
    </source>
</evidence>
<dbReference type="InParanoid" id="A0A6J2IKI8"/>
<dbReference type="Gene3D" id="6.10.250.1380">
    <property type="match status" value="1"/>
</dbReference>
<dbReference type="GO" id="GO:0007059">
    <property type="term" value="P:chromosome segregation"/>
    <property type="evidence" value="ECO:0007669"/>
    <property type="project" value="InterPro"/>
</dbReference>
<evidence type="ECO:0000256" key="9">
    <source>
        <dbReference type="ARBA" id="ARBA00022838"/>
    </source>
</evidence>
<evidence type="ECO:0000256" key="1">
    <source>
        <dbReference type="ARBA" id="ARBA00004186"/>
    </source>
</evidence>
<dbReference type="GO" id="GO:0000278">
    <property type="term" value="P:mitotic cell cycle"/>
    <property type="evidence" value="ECO:0007669"/>
    <property type="project" value="TreeGrafter"/>
</dbReference>
<evidence type="ECO:0000313" key="15">
    <source>
        <dbReference type="Proteomes" id="UP000504627"/>
    </source>
</evidence>
<gene>
    <name evidence="16" type="primary">SKA2</name>
</gene>
<keyword evidence="6" id="KW-0132">Cell division</keyword>
<proteinExistence type="inferred from homology"/>
<dbReference type="AlphaFoldDB" id="A0A6J2IKI8"/>
<evidence type="ECO:0000259" key="14">
    <source>
        <dbReference type="Pfam" id="PF16740"/>
    </source>
</evidence>
<keyword evidence="5" id="KW-0963">Cytoplasm</keyword>
<evidence type="ECO:0000256" key="7">
    <source>
        <dbReference type="ARBA" id="ARBA00022701"/>
    </source>
</evidence>
<feature type="domain" description="Ska2 N-terminal" evidence="14">
    <location>
        <begin position="2"/>
        <end position="115"/>
    </location>
</feature>
<dbReference type="GO" id="GO:0005876">
    <property type="term" value="C:spindle microtubule"/>
    <property type="evidence" value="ECO:0007669"/>
    <property type="project" value="InterPro"/>
</dbReference>
<evidence type="ECO:0000256" key="2">
    <source>
        <dbReference type="ARBA" id="ARBA00004629"/>
    </source>
</evidence>
<keyword evidence="10" id="KW-0206">Cytoskeleton</keyword>
<dbReference type="GeneID" id="114000470"/>
<dbReference type="Proteomes" id="UP000504627">
    <property type="component" value="Unplaced"/>
</dbReference>
<dbReference type="PANTHER" id="PTHR32017:SF3">
    <property type="entry name" value="SPINDLE AND KINETOCHORE-ASSOCIATED PROTEIN 2"/>
    <property type="match status" value="1"/>
</dbReference>
<keyword evidence="9" id="KW-0995">Kinetochore</keyword>
<comment type="subcellular location">
    <subcellularLocation>
        <location evidence="2">Chromosome</location>
        <location evidence="2">Centromere</location>
        <location evidence="2">Kinetochore</location>
    </subcellularLocation>
    <subcellularLocation>
        <location evidence="1">Cytoplasm</location>
        <location evidence="1">Cytoskeleton</location>
        <location evidence="1">Spindle</location>
    </subcellularLocation>
</comment>
<dbReference type="CTD" id="348235"/>
<dbReference type="GO" id="GO:0051301">
    <property type="term" value="P:cell division"/>
    <property type="evidence" value="ECO:0007669"/>
    <property type="project" value="UniProtKB-KW"/>
</dbReference>
<sequence>METAVARLEAMFQKAEADLDWIQHRLEYEIMKSFPDDTPLEDNPFAILEGLSAAKARYKALCTRMDRIAREQKEAMKGIQASVENTTKIVQELQQKAGLESLPLSAEEQAAAQQLGIQTGTEMESSVGRPGCAGSTVPGSAEASQFLPLTEEMLLTVPRHIRRSVTLAGLNSLYRGLFKHFVVNKNKAALSISQVDEMSTKPSHSRIQVLEELGVVKSDKKGDIELVV</sequence>
<dbReference type="GO" id="GO:0008017">
    <property type="term" value="F:microtubule binding"/>
    <property type="evidence" value="ECO:0007669"/>
    <property type="project" value="InterPro"/>
</dbReference>
<evidence type="ECO:0000256" key="6">
    <source>
        <dbReference type="ARBA" id="ARBA00022618"/>
    </source>
</evidence>
<evidence type="ECO:0000256" key="4">
    <source>
        <dbReference type="ARBA" id="ARBA00022454"/>
    </source>
</evidence>
<evidence type="ECO:0000256" key="8">
    <source>
        <dbReference type="ARBA" id="ARBA00022776"/>
    </source>
</evidence>
<reference evidence="16" key="1">
    <citation type="submission" date="2025-08" db="UniProtKB">
        <authorList>
            <consortium name="RefSeq"/>
        </authorList>
    </citation>
    <scope>IDENTIFICATION</scope>
    <source>
        <tissue evidence="16">Muscle</tissue>
    </source>
</reference>
<evidence type="ECO:0000256" key="13">
    <source>
        <dbReference type="ARBA" id="ARBA00029651"/>
    </source>
</evidence>
<name>A0A6J2IKI8_9PASS</name>
<evidence type="ECO:0000256" key="3">
    <source>
        <dbReference type="ARBA" id="ARBA00010684"/>
    </source>
</evidence>
<dbReference type="Pfam" id="PF16740">
    <property type="entry name" value="SKA2"/>
    <property type="match status" value="1"/>
</dbReference>
<evidence type="ECO:0000256" key="11">
    <source>
        <dbReference type="ARBA" id="ARBA00023306"/>
    </source>
</evidence>
<keyword evidence="4" id="KW-0158">Chromosome</keyword>
<dbReference type="InterPro" id="IPR026762">
    <property type="entry name" value="Ska2"/>
</dbReference>
<comment type="similarity">
    <text evidence="3">Belongs to the SKA2 family.</text>
</comment>
<dbReference type="InterPro" id="IPR042091">
    <property type="entry name" value="Ska2_N"/>
</dbReference>
<evidence type="ECO:0000256" key="12">
    <source>
        <dbReference type="ARBA" id="ARBA00023328"/>
    </source>
</evidence>